<gene>
    <name evidence="2" type="ORF">MVEN_00180200</name>
</gene>
<name>A0A8H6Z181_9AGAR</name>
<dbReference type="Proteomes" id="UP000620124">
    <property type="component" value="Unassembled WGS sequence"/>
</dbReference>
<keyword evidence="3" id="KW-1185">Reference proteome</keyword>
<evidence type="ECO:0000313" key="2">
    <source>
        <dbReference type="EMBL" id="KAF7368569.1"/>
    </source>
</evidence>
<organism evidence="2 3">
    <name type="scientific">Mycena venus</name>
    <dbReference type="NCBI Taxonomy" id="2733690"/>
    <lineage>
        <taxon>Eukaryota</taxon>
        <taxon>Fungi</taxon>
        <taxon>Dikarya</taxon>
        <taxon>Basidiomycota</taxon>
        <taxon>Agaricomycotina</taxon>
        <taxon>Agaricomycetes</taxon>
        <taxon>Agaricomycetidae</taxon>
        <taxon>Agaricales</taxon>
        <taxon>Marasmiineae</taxon>
        <taxon>Mycenaceae</taxon>
        <taxon>Mycena</taxon>
    </lineage>
</organism>
<protein>
    <submittedName>
        <fullName evidence="2">TEER-decreasing protein</fullName>
    </submittedName>
</protein>
<dbReference type="OrthoDB" id="3031013at2759"/>
<sequence length="242" mass="27130">MSGPGPQTNWEDLSNLGWPRNQAYNAFNARRGGTMEGQQDMALNELFALDWGWYSYNVLIGEPRLAGSGTDHVESSSIVWTYDNSQNLQDFQANWTETWTNTTRASLSITNRSTISLSQSISIMNVANSEFAFTIGTDSTREESRESTHQLSTSWGITVQGGETVHIERVRMITTGQAIYHQDYGLASGSRMATKGRRWDGSFFWGLSMNNALNNPRGSSVNRPTVDARSNRFPRLRARVSR</sequence>
<dbReference type="AlphaFoldDB" id="A0A8H6Z181"/>
<comment type="caution">
    <text evidence="2">The sequence shown here is derived from an EMBL/GenBank/DDBJ whole genome shotgun (WGS) entry which is preliminary data.</text>
</comment>
<evidence type="ECO:0000313" key="3">
    <source>
        <dbReference type="Proteomes" id="UP000620124"/>
    </source>
</evidence>
<accession>A0A8H6Z181</accession>
<feature type="region of interest" description="Disordered" evidence="1">
    <location>
        <begin position="215"/>
        <end position="242"/>
    </location>
</feature>
<evidence type="ECO:0000256" key="1">
    <source>
        <dbReference type="SAM" id="MobiDB-lite"/>
    </source>
</evidence>
<proteinExistence type="predicted"/>
<reference evidence="2" key="1">
    <citation type="submission" date="2020-05" db="EMBL/GenBank/DDBJ databases">
        <title>Mycena genomes resolve the evolution of fungal bioluminescence.</title>
        <authorList>
            <person name="Tsai I.J."/>
        </authorList>
    </citation>
    <scope>NUCLEOTIDE SEQUENCE</scope>
    <source>
        <strain evidence="2">CCC161011</strain>
    </source>
</reference>
<feature type="compositionally biased region" description="Basic residues" evidence="1">
    <location>
        <begin position="232"/>
        <end position="242"/>
    </location>
</feature>
<dbReference type="EMBL" id="JACAZI010000002">
    <property type="protein sequence ID" value="KAF7368569.1"/>
    <property type="molecule type" value="Genomic_DNA"/>
</dbReference>